<accession>A0A8H6J0B7</accession>
<dbReference type="EC" id="3.1.1.47" evidence="1"/>
<evidence type="ECO:0000256" key="1">
    <source>
        <dbReference type="ARBA" id="ARBA00013201"/>
    </source>
</evidence>
<dbReference type="GO" id="GO:0016042">
    <property type="term" value="P:lipid catabolic process"/>
    <property type="evidence" value="ECO:0007669"/>
    <property type="project" value="UniProtKB-KW"/>
</dbReference>
<reference evidence="6 7" key="1">
    <citation type="journal article" date="2020" name="Phytopathology">
        <title>Genome Sequence Resources of Colletotrichum truncatum, C. plurivorum, C. musicola, and C. sojae: Four Species Pathogenic to Soybean (Glycine max).</title>
        <authorList>
            <person name="Rogerio F."/>
            <person name="Boufleur T.R."/>
            <person name="Ciampi-Guillardi M."/>
            <person name="Sukno S.A."/>
            <person name="Thon M.R."/>
            <person name="Massola Junior N.S."/>
            <person name="Baroncelli R."/>
        </authorList>
    </citation>
    <scope>NUCLEOTIDE SEQUENCE [LARGE SCALE GENOMIC DNA]</scope>
    <source>
        <strain evidence="6 7">LFN0009</strain>
    </source>
</reference>
<protein>
    <recommendedName>
        <fullName evidence="1">1-alkyl-2-acetylglycerophosphocholine esterase</fullName>
        <ecNumber evidence="1">3.1.1.47</ecNumber>
    </recommendedName>
</protein>
<proteinExistence type="predicted"/>
<name>A0A8H6J0B7_9PEZI</name>
<dbReference type="GO" id="GO:0003847">
    <property type="term" value="F:1-alkyl-2-acetylglycerophosphocholine esterase activity"/>
    <property type="evidence" value="ECO:0007669"/>
    <property type="project" value="UniProtKB-EC"/>
</dbReference>
<dbReference type="PANTHER" id="PTHR10272:SF14">
    <property type="entry name" value="PAF ACETYLHYDROLASE FAMILY PROTEIN"/>
    <property type="match status" value="1"/>
</dbReference>
<keyword evidence="7" id="KW-1185">Reference proteome</keyword>
<dbReference type="InterPro" id="IPR029058">
    <property type="entry name" value="AB_hydrolase_fold"/>
</dbReference>
<evidence type="ECO:0000256" key="3">
    <source>
        <dbReference type="ARBA" id="ARBA00022963"/>
    </source>
</evidence>
<dbReference type="Proteomes" id="UP000652219">
    <property type="component" value="Unassembled WGS sequence"/>
</dbReference>
<evidence type="ECO:0000313" key="7">
    <source>
        <dbReference type="Proteomes" id="UP000652219"/>
    </source>
</evidence>
<evidence type="ECO:0000313" key="6">
    <source>
        <dbReference type="EMBL" id="KAF6804192.1"/>
    </source>
</evidence>
<dbReference type="PANTHER" id="PTHR10272">
    <property type="entry name" value="PLATELET-ACTIVATING FACTOR ACETYLHYDROLASE"/>
    <property type="match status" value="1"/>
</dbReference>
<dbReference type="AlphaFoldDB" id="A0A8H6J0B7"/>
<keyword evidence="4" id="KW-0443">Lipid metabolism</keyword>
<evidence type="ECO:0000256" key="2">
    <source>
        <dbReference type="ARBA" id="ARBA00022801"/>
    </source>
</evidence>
<feature type="signal peptide" evidence="5">
    <location>
        <begin position="1"/>
        <end position="15"/>
    </location>
</feature>
<dbReference type="Gene3D" id="3.40.50.1820">
    <property type="entry name" value="alpha/beta hydrolase"/>
    <property type="match status" value="1"/>
</dbReference>
<gene>
    <name evidence="6" type="ORF">CSOJ01_10390</name>
</gene>
<keyword evidence="3" id="KW-0442">Lipid degradation</keyword>
<evidence type="ECO:0000256" key="5">
    <source>
        <dbReference type="SAM" id="SignalP"/>
    </source>
</evidence>
<dbReference type="EMBL" id="WIGN01000216">
    <property type="protein sequence ID" value="KAF6804192.1"/>
    <property type="molecule type" value="Genomic_DNA"/>
</dbReference>
<feature type="chain" id="PRO_5034318799" description="1-alkyl-2-acetylglycerophosphocholine esterase" evidence="5">
    <location>
        <begin position="16"/>
        <end position="380"/>
    </location>
</feature>
<dbReference type="SUPFAM" id="SSF53474">
    <property type="entry name" value="alpha/beta-Hydrolases"/>
    <property type="match status" value="1"/>
</dbReference>
<keyword evidence="5" id="KW-0732">Signal</keyword>
<keyword evidence="2 6" id="KW-0378">Hydrolase</keyword>
<evidence type="ECO:0000256" key="4">
    <source>
        <dbReference type="ARBA" id="ARBA00023098"/>
    </source>
</evidence>
<sequence>MRSCVILLLPAVARAAKLLLPEMTGGHNVGVTHLEMIDTARVDPFTAGSNSRDFMVSIFYPTGPGNDSELAPQFPPKTATFVDSMFNVSTGNAASLTTRAFLDAPIEHQLVENAPVVLFNHGYGVSRGMYTAVMSELASRGFVVVTADFLESPFVEFPDGRTYKPTIPFPTDKAEQAALLQRLLDIRVADWKFVISQLDTNQTVLGHIKPAGDHLRLKTDKVVSIGHSFGGASAIQSLLDIRSVVGTVDLDGALHGDILEVGTALPVLLLGAATHLATDDGAESPAWVMLRGWKADFAIKGSVHYAYSDYPFFADLLPGNNIGPAYLGNVTGTRMTQIMAVYSEAFVSKLVSGVDDRRELLGSNTTCFPEVVLRQVVGVL</sequence>
<dbReference type="Pfam" id="PF03403">
    <property type="entry name" value="PAF-AH_p_II"/>
    <property type="match status" value="2"/>
</dbReference>
<comment type="caution">
    <text evidence="6">The sequence shown here is derived from an EMBL/GenBank/DDBJ whole genome shotgun (WGS) entry which is preliminary data.</text>
</comment>
<organism evidence="6 7">
    <name type="scientific">Colletotrichum sojae</name>
    <dbReference type="NCBI Taxonomy" id="2175907"/>
    <lineage>
        <taxon>Eukaryota</taxon>
        <taxon>Fungi</taxon>
        <taxon>Dikarya</taxon>
        <taxon>Ascomycota</taxon>
        <taxon>Pezizomycotina</taxon>
        <taxon>Sordariomycetes</taxon>
        <taxon>Hypocreomycetidae</taxon>
        <taxon>Glomerellales</taxon>
        <taxon>Glomerellaceae</taxon>
        <taxon>Colletotrichum</taxon>
        <taxon>Colletotrichum orchidearum species complex</taxon>
    </lineage>
</organism>